<evidence type="ECO:0000256" key="7">
    <source>
        <dbReference type="ARBA" id="ARBA00077223"/>
    </source>
</evidence>
<comment type="subunit">
    <text evidence="6">Component of the PI(3,5)P2 regulatory complex at least composed of ATG18, SAC/FIG4, FAB1 and VAC14.</text>
</comment>
<accession>A0A835HUN8</accession>
<dbReference type="SUPFAM" id="SSF56104">
    <property type="entry name" value="SAICAR synthase-like"/>
    <property type="match status" value="1"/>
</dbReference>
<dbReference type="Gene3D" id="3.50.7.10">
    <property type="entry name" value="GroEL"/>
    <property type="match status" value="1"/>
</dbReference>
<keyword evidence="3 8" id="KW-0547">Nucleotide-binding</keyword>
<dbReference type="Pfam" id="PF00118">
    <property type="entry name" value="Cpn60_TCP1"/>
    <property type="match status" value="1"/>
</dbReference>
<dbReference type="InterPro" id="IPR044769">
    <property type="entry name" value="PIKfyve_PIPKc"/>
</dbReference>
<evidence type="ECO:0000256" key="3">
    <source>
        <dbReference type="ARBA" id="ARBA00022741"/>
    </source>
</evidence>
<keyword evidence="5 8" id="KW-0067">ATP-binding</keyword>
<dbReference type="Gene3D" id="3.30.810.10">
    <property type="entry name" value="2-Layer Sandwich"/>
    <property type="match status" value="1"/>
</dbReference>
<dbReference type="FunFam" id="3.30.800.10:FF:000007">
    <property type="entry name" value="Putative 1-phosphatidylinositol-4-phosphate 5-kinase/ zinc ion binding family"/>
    <property type="match status" value="1"/>
</dbReference>
<evidence type="ECO:0000256" key="1">
    <source>
        <dbReference type="ARBA" id="ARBA00012009"/>
    </source>
</evidence>
<keyword evidence="2 8" id="KW-0808">Transferase</keyword>
<dbReference type="EC" id="2.7.1.150" evidence="1"/>
<dbReference type="InterPro" id="IPR002423">
    <property type="entry name" value="Cpn60/GroEL/TCP-1"/>
</dbReference>
<evidence type="ECO:0000256" key="4">
    <source>
        <dbReference type="ARBA" id="ARBA00022777"/>
    </source>
</evidence>
<dbReference type="EMBL" id="JADFTS010000006">
    <property type="protein sequence ID" value="KAF9603583.1"/>
    <property type="molecule type" value="Genomic_DNA"/>
</dbReference>
<name>A0A835HUN8_9MAGN</name>
<dbReference type="Proteomes" id="UP000631114">
    <property type="component" value="Unassembled WGS sequence"/>
</dbReference>
<dbReference type="InterPro" id="IPR027409">
    <property type="entry name" value="GroEL-like_apical_dom_sf"/>
</dbReference>
<feature type="domain" description="PIPK" evidence="9">
    <location>
        <begin position="1359"/>
        <end position="1675"/>
    </location>
</feature>
<dbReference type="CDD" id="cd03334">
    <property type="entry name" value="Fab1_TCP"/>
    <property type="match status" value="1"/>
</dbReference>
<evidence type="ECO:0000256" key="2">
    <source>
        <dbReference type="ARBA" id="ARBA00022679"/>
    </source>
</evidence>
<evidence type="ECO:0000256" key="8">
    <source>
        <dbReference type="PROSITE-ProRule" id="PRU00781"/>
    </source>
</evidence>
<keyword evidence="11" id="KW-1185">Reference proteome</keyword>
<evidence type="ECO:0000256" key="5">
    <source>
        <dbReference type="ARBA" id="ARBA00022840"/>
    </source>
</evidence>
<proteinExistence type="predicted"/>
<dbReference type="OrthoDB" id="158357at2759"/>
<dbReference type="InterPro" id="IPR002498">
    <property type="entry name" value="PInositol-4-P-4/5-kinase_core"/>
</dbReference>
<dbReference type="InterPro" id="IPR027484">
    <property type="entry name" value="PInositol-4-P-5-kinase_N"/>
</dbReference>
<protein>
    <recommendedName>
        <fullName evidence="1">1-phosphatidylinositol-3-phosphate 5-kinase</fullName>
        <ecNumber evidence="1">2.7.1.150</ecNumber>
    </recommendedName>
    <alternativeName>
        <fullName evidence="7">Phosphatidylinositol 3-phosphate 5-kinase type III</fullName>
    </alternativeName>
</protein>
<dbReference type="FunFam" id="3.30.810.10:FF:000001">
    <property type="entry name" value="1-phosphatidylinositol 3-phosphate 5-kinase FAB1"/>
    <property type="match status" value="1"/>
</dbReference>
<dbReference type="Pfam" id="PF01504">
    <property type="entry name" value="PIP5K"/>
    <property type="match status" value="2"/>
</dbReference>
<sequence length="1711" mass="191190">MLSFRLNLQQSIVDLIRFSLILQNLYKMYHYCGAESTESGDRIEEDIPSELDARDPASLCKFCGERIVQQECLIQDGPSPVVTPTISPDSLLDSLDTGQKYLKSSFASPLKGFATRMAEDLEDSRNNQNICSIDDRQLRDVKILGAGDCAEGTEGGTDGPSHSFQPVNDEKPLCDTFDFETDPSIWLPPDPEDMEDNVEGTVVNYDDDDECSDVAKWGKPSSLGRLCEKRSSKFKEDFQKAMTSVMNGKFKSLVTELLESEGICIPKEAGENWLDLVTSLSWEAALLIKPDTVGGKIVDLDGHVKVKCIATGLRSESKVINGMVFKKSAAHKIMLTNHKNPKFLLLKGILGQGTSALSSFDSMEKEKDDIKSIVEMIEMCHPNVVLVEKTVSRDVQESFLAKGITLAFDMKLHRLERIARYTGSQIFSSADSLMSQKLKQCESLYFEKFVEEHGIGREGGRKPVKTLMFLEGCHRPLGSTPSKGIIDVVLVLQILLKGAHSDALKKIKSVVHSAVVLAYHLILEASFRVDQRAMFLTICSAVDDECSQEHLPNTCKNAYSVNDSLSEIASSLTMDIPISEGTSCNYNMDMEQNSAFTGFSNNITSYEKETGQNKHIHRNMSDDVDDYQLESPRDEAVPTVHLGSVLSAISASVKKVVRDRFTLSFSPSHHSFSSNFHYKEREPGQSMPVLPLHTPSEESTYFEIEVKDNADLVVSPDTKSLGSILACNEIPIELCKANECSVCGDPLQAHVYNYLHQSGKLMIRVKQLSVESSLPGEAEGKLWMWAQCSKCVPVNQKQRSTRRVVMSSAAHDLSFGKFLELGFSVHSDTNESSCGHSLQRDYHHFYGLGAMVTMFTYSSVNIYTACMPPPVLEFNNPNGQLWINKEAETVWKRGMLLFNEVANLLQNRKSEFCSSHSKLSLDLTSLLKKLSEVEEMLNQERFEFEAKLQEINNKNEHLGKAVHEPLILNRLIQELLLESYVWDWRLQLLLSSDFGNINTNWALKSTLQEVKLMQRKDGIEDQIFEGKANSSEDVSDGKNAIIVDHSKHIASSSFSDCDYPVNRCGNADAELEIKSNGISAGKGEHSFKGFQASEHQYELFVPESGHLNNAMNSFADSQADGRPTMGGLNIDSTTHNTASAARGIVVETPLGQDSPSSLSHLFPSLLAHDRKCQEKLPVSEPLQININIPVVEEKLKHNDSVTDMSIHNSEFGEASSTCSSKGLDRGASISQKSLVSKTDDSQGWAWKRFSEICKDYSIDLQRGYLQKFEFTSSYTPGFLPSAYQLNAEEGSRLHIPLGPEKKSVLAYEGELTSIIACALAWLHERDTSTEDLLEKDARKEKRNFKRGMENVSSLDCDISVASSYWSSNGSLDSEGINSGESVSSEESYTSFSSVVHLKDPHPEIHLGVQKSPQKGKYSVMCLYEKQFHDLRRHCCPCELDYISSLSRCKNWDAKGGKSGSLFVKTLDDRFVIKQIQKKEYDSFVKFAHEYFKYTNQSLNSGSQTCLAKILGIYQVTIRQPKSGKDLKYELMVMENLLFGKNITRLYDLKGSEYARYTSNANGIGEVLLDGNFVEDMNVSPLYVSGKTKHALERALWNDTSFLTSINVMDYSLLVGVDMQQRELVCGIIDYLRQYTWEKQLETLAKASIVPRHATPTVVSPVDYKKRFRKFMSLHFISVPGHWCPETSAGPCKCCGDRSNSFQLKNELTENS</sequence>
<dbReference type="GO" id="GO:0005524">
    <property type="term" value="F:ATP binding"/>
    <property type="evidence" value="ECO:0007669"/>
    <property type="project" value="UniProtKB-UniRule"/>
</dbReference>
<dbReference type="GO" id="GO:0046854">
    <property type="term" value="P:phosphatidylinositol phosphate biosynthetic process"/>
    <property type="evidence" value="ECO:0007669"/>
    <property type="project" value="TreeGrafter"/>
</dbReference>
<dbReference type="PROSITE" id="PS51455">
    <property type="entry name" value="PIPK"/>
    <property type="match status" value="1"/>
</dbReference>
<dbReference type="GO" id="GO:0010008">
    <property type="term" value="C:endosome membrane"/>
    <property type="evidence" value="ECO:0007669"/>
    <property type="project" value="TreeGrafter"/>
</dbReference>
<dbReference type="GO" id="GO:0000285">
    <property type="term" value="F:1-phosphatidylinositol-3-phosphate 5-kinase activity"/>
    <property type="evidence" value="ECO:0007669"/>
    <property type="project" value="UniProtKB-EC"/>
</dbReference>
<dbReference type="Gene3D" id="3.30.800.10">
    <property type="entry name" value="Phosphatidylinositol Phosphate Kinase II Beta"/>
    <property type="match status" value="1"/>
</dbReference>
<dbReference type="CDD" id="cd17300">
    <property type="entry name" value="PIPKc_PIKfyve"/>
    <property type="match status" value="1"/>
</dbReference>
<evidence type="ECO:0000313" key="11">
    <source>
        <dbReference type="Proteomes" id="UP000631114"/>
    </source>
</evidence>
<organism evidence="10 11">
    <name type="scientific">Coptis chinensis</name>
    <dbReference type="NCBI Taxonomy" id="261450"/>
    <lineage>
        <taxon>Eukaryota</taxon>
        <taxon>Viridiplantae</taxon>
        <taxon>Streptophyta</taxon>
        <taxon>Embryophyta</taxon>
        <taxon>Tracheophyta</taxon>
        <taxon>Spermatophyta</taxon>
        <taxon>Magnoliopsida</taxon>
        <taxon>Ranunculales</taxon>
        <taxon>Ranunculaceae</taxon>
        <taxon>Coptidoideae</taxon>
        <taxon>Coptis</taxon>
    </lineage>
</organism>
<dbReference type="PANTHER" id="PTHR45748:SF4">
    <property type="entry name" value="1-PHOSPHATIDYLINOSITOL-3-PHOSPHATE 5-KINASE FAB1D-RELATED"/>
    <property type="match status" value="1"/>
</dbReference>
<comment type="caution">
    <text evidence="10">The sequence shown here is derived from an EMBL/GenBank/DDBJ whole genome shotgun (WGS) entry which is preliminary data.</text>
</comment>
<dbReference type="InterPro" id="IPR027483">
    <property type="entry name" value="PInositol-4-P-4/5-kinase_C_sf"/>
</dbReference>
<dbReference type="SMART" id="SM00330">
    <property type="entry name" value="PIPKc"/>
    <property type="match status" value="1"/>
</dbReference>
<evidence type="ECO:0000259" key="9">
    <source>
        <dbReference type="PROSITE" id="PS51455"/>
    </source>
</evidence>
<dbReference type="PANTHER" id="PTHR45748">
    <property type="entry name" value="1-PHOSPHATIDYLINOSITOL 3-PHOSPHATE 5-KINASE-RELATED"/>
    <property type="match status" value="1"/>
</dbReference>
<keyword evidence="4 8" id="KW-0418">Kinase</keyword>
<reference evidence="10 11" key="1">
    <citation type="submission" date="2020-10" db="EMBL/GenBank/DDBJ databases">
        <title>The Coptis chinensis genome and diversification of protoberbering-type alkaloids.</title>
        <authorList>
            <person name="Wang B."/>
            <person name="Shu S."/>
            <person name="Song C."/>
            <person name="Liu Y."/>
        </authorList>
    </citation>
    <scope>NUCLEOTIDE SEQUENCE [LARGE SCALE GENOMIC DNA]</scope>
    <source>
        <strain evidence="10">HL-2020</strain>
        <tissue evidence="10">Leaf</tissue>
    </source>
</reference>
<dbReference type="FunFam" id="3.50.7.10:FF:000007">
    <property type="entry name" value="1-phosphatidylinositol 3-phosphate 5-kinase isoform X1"/>
    <property type="match status" value="1"/>
</dbReference>
<dbReference type="SUPFAM" id="SSF52029">
    <property type="entry name" value="GroEL apical domain-like"/>
    <property type="match status" value="1"/>
</dbReference>
<gene>
    <name evidence="10" type="ORF">IFM89_037082</name>
</gene>
<evidence type="ECO:0000313" key="10">
    <source>
        <dbReference type="EMBL" id="KAF9603583.1"/>
    </source>
</evidence>
<evidence type="ECO:0000256" key="6">
    <source>
        <dbReference type="ARBA" id="ARBA00023464"/>
    </source>
</evidence>